<name>A0A8H7NWD9_9APHY</name>
<organism evidence="2 3">
    <name type="scientific">Rhodonia placenta</name>
    <dbReference type="NCBI Taxonomy" id="104341"/>
    <lineage>
        <taxon>Eukaryota</taxon>
        <taxon>Fungi</taxon>
        <taxon>Dikarya</taxon>
        <taxon>Basidiomycota</taxon>
        <taxon>Agaricomycotina</taxon>
        <taxon>Agaricomycetes</taxon>
        <taxon>Polyporales</taxon>
        <taxon>Adustoporiaceae</taxon>
        <taxon>Rhodonia</taxon>
    </lineage>
</organism>
<keyword evidence="1" id="KW-0496">Mitochondrion</keyword>
<dbReference type="AlphaFoldDB" id="A0A8H7NWD9"/>
<dbReference type="InterPro" id="IPR016031">
    <property type="entry name" value="Trp_RNA-bd_attenuator-like_dom"/>
</dbReference>
<accession>A0A8H7NWD9</accession>
<dbReference type="InterPro" id="IPR002838">
    <property type="entry name" value="AIM24"/>
</dbReference>
<dbReference type="Gene3D" id="3.60.160.10">
    <property type="entry name" value="Mitochondrial biogenesis AIM24"/>
    <property type="match status" value="1"/>
</dbReference>
<comment type="subcellular location">
    <subcellularLocation>
        <location evidence="1">Mitochondrion</location>
    </subcellularLocation>
</comment>
<comment type="similarity">
    <text evidence="1">Belongs to the AIM24 family.</text>
</comment>
<dbReference type="Pfam" id="PF01987">
    <property type="entry name" value="AIM24"/>
    <property type="match status" value="1"/>
</dbReference>
<evidence type="ECO:0000313" key="3">
    <source>
        <dbReference type="Proteomes" id="UP000639403"/>
    </source>
</evidence>
<gene>
    <name evidence="2" type="ORF">IEO21_08391</name>
</gene>
<proteinExistence type="inferred from homology"/>
<protein>
    <recommendedName>
        <fullName evidence="1">Altered inheritance of mitochondria protein 24, mitochondrial</fullName>
    </recommendedName>
</protein>
<reference evidence="2" key="1">
    <citation type="submission" date="2020-11" db="EMBL/GenBank/DDBJ databases">
        <authorList>
            <person name="Koelle M."/>
            <person name="Horta M.A.C."/>
            <person name="Nowrousian M."/>
            <person name="Ohm R.A."/>
            <person name="Benz P."/>
            <person name="Pilgard A."/>
        </authorList>
    </citation>
    <scope>NUCLEOTIDE SEQUENCE</scope>
    <source>
        <strain evidence="2">FPRL280</strain>
    </source>
</reference>
<dbReference type="SUPFAM" id="SSF51219">
    <property type="entry name" value="TRAP-like"/>
    <property type="match status" value="1"/>
</dbReference>
<dbReference type="InterPro" id="IPR036983">
    <property type="entry name" value="AIM24_sf"/>
</dbReference>
<evidence type="ECO:0000313" key="2">
    <source>
        <dbReference type="EMBL" id="KAF9807080.1"/>
    </source>
</evidence>
<dbReference type="EMBL" id="JADOXO010000295">
    <property type="protein sequence ID" value="KAF9807080.1"/>
    <property type="molecule type" value="Genomic_DNA"/>
</dbReference>
<sequence>MFHMCLQPGYKVLAKSGMMVLMDASVQIKGKMNFSFKKLLMSGKLSFVHVFSPDEVIMAPETWSDVTVIQMGSRTLWFFMKHAFLMTMTSIQMMTKVQSFGKVLC</sequence>
<comment type="caution">
    <text evidence="2">The sequence shown here is derived from an EMBL/GenBank/DDBJ whole genome shotgun (WGS) entry which is preliminary data.</text>
</comment>
<dbReference type="GO" id="GO:0005739">
    <property type="term" value="C:mitochondrion"/>
    <property type="evidence" value="ECO:0007669"/>
    <property type="project" value="UniProtKB-SubCell"/>
</dbReference>
<evidence type="ECO:0000256" key="1">
    <source>
        <dbReference type="RuleBase" id="RU363045"/>
    </source>
</evidence>
<reference evidence="2" key="2">
    <citation type="journal article" name="Front. Microbiol.">
        <title>Degradative Capacity of Two Strains of Rhodonia placenta: From Phenotype to Genotype.</title>
        <authorList>
            <person name="Kolle M."/>
            <person name="Horta M.A.C."/>
            <person name="Nowrousian M."/>
            <person name="Ohm R.A."/>
            <person name="Benz J.P."/>
            <person name="Pilgard A."/>
        </authorList>
    </citation>
    <scope>NUCLEOTIDE SEQUENCE</scope>
    <source>
        <strain evidence="2">FPRL280</strain>
    </source>
</reference>
<dbReference type="Proteomes" id="UP000639403">
    <property type="component" value="Unassembled WGS sequence"/>
</dbReference>